<proteinExistence type="predicted"/>
<name>A0A328TH45_9GAMM</name>
<dbReference type="Proteomes" id="UP000244334">
    <property type="component" value="Unassembled WGS sequence"/>
</dbReference>
<sequence>MADQNCAAGTAAQQAATAALNPEIEQINKEAEDSFVSSDAIGKCLSQLSTGITLPVFNADGFVQQVHRKSETGSL</sequence>
<accession>A0A328TH45</accession>
<organism evidence="1 2">
    <name type="scientific">Candidatus Erwinia dacicola</name>
    <dbReference type="NCBI Taxonomy" id="252393"/>
    <lineage>
        <taxon>Bacteria</taxon>
        <taxon>Pseudomonadati</taxon>
        <taxon>Pseudomonadota</taxon>
        <taxon>Gammaproteobacteria</taxon>
        <taxon>Enterobacterales</taxon>
        <taxon>Erwiniaceae</taxon>
        <taxon>Erwinia</taxon>
    </lineage>
</organism>
<keyword evidence="2" id="KW-1185">Reference proteome</keyword>
<dbReference type="AlphaFoldDB" id="A0A328TH45"/>
<dbReference type="RefSeq" id="WP_162475617.1">
    <property type="nucleotide sequence ID" value="NZ_LJAM02000609.1"/>
</dbReference>
<evidence type="ECO:0000313" key="2">
    <source>
        <dbReference type="Proteomes" id="UP000244334"/>
    </source>
</evidence>
<comment type="caution">
    <text evidence="1">The sequence shown here is derived from an EMBL/GenBank/DDBJ whole genome shotgun (WGS) entry which is preliminary data.</text>
</comment>
<dbReference type="EMBL" id="LJAM02000609">
    <property type="protein sequence ID" value="RAP69728.1"/>
    <property type="molecule type" value="Genomic_DNA"/>
</dbReference>
<evidence type="ECO:0000313" key="1">
    <source>
        <dbReference type="EMBL" id="RAP69728.1"/>
    </source>
</evidence>
<gene>
    <name evidence="1" type="ORF">ACZ87_03479</name>
</gene>
<reference evidence="1" key="1">
    <citation type="submission" date="2018-04" db="EMBL/GenBank/DDBJ databases">
        <title>Genomes of the Obligate Erwinia dacicola and Facultative Enterobacter sp. OLF Endosymbionts of the Olive Fruit fly, Bactrocera oleae.</title>
        <authorList>
            <person name="Estes A.M."/>
            <person name="Hearn D.J."/>
            <person name="Agarwal S."/>
            <person name="Pierson E.A."/>
            <person name="Dunning-Hotopp J.C."/>
        </authorList>
    </citation>
    <scope>NUCLEOTIDE SEQUENCE [LARGE SCALE GENOMIC DNA]</scope>
    <source>
        <strain evidence="1">Oroville</strain>
    </source>
</reference>
<protein>
    <submittedName>
        <fullName evidence="1">Uncharacterized protein</fullName>
    </submittedName>
</protein>